<dbReference type="Pfam" id="PF18911">
    <property type="entry name" value="PKD_4"/>
    <property type="match status" value="1"/>
</dbReference>
<dbReference type="InterPro" id="IPR022409">
    <property type="entry name" value="PKD/Chitinase_dom"/>
</dbReference>
<accession>A0A7T4N5Z5</accession>
<evidence type="ECO:0000256" key="1">
    <source>
        <dbReference type="SAM" id="MobiDB-lite"/>
    </source>
</evidence>
<dbReference type="KEGG" id="pgis:I6I06_24055"/>
<sequence length="736" mass="74589">MRRGRFIVRCNDFRQERGADARDECSNRTRGCAGSGLALRIRHRLESGNDTSRRRVGGFGGGRRCQSRLTRTSEGGGASPRADRGHGPATTSRRFASMGRAKTKARRHDMNILSRAHKANIFYCSTVIRALLLVLSCAASADGIAQPSVTLNFDGLADGVFVTSQYAAQGVTVSGATAFAAASAGVPAHSGQNVVYAGTGLMSFQLGSSLGQVKKVSAYITGPTNVGLFAYDSANTLLGSSVMASNGTNVVLSFTSTGNAIARVDIHDGGASFFVDDVTFTGSSQYALKNLGLGLSAGTVQPQGTNAQGQVAGVSANLNGDPRAFFYNGTSIQDIGTLGGKYAAAAAINSAGRVVGNAGIANGAMHAFSWTAGSGMVDLGSLGGGIAYANAVNASGTVVGVASLTLLKYHGFAWTQGGGMTDLGSFGGPLSYASDINSAGQIVGYATVPAGWPHAFVRTGSSMTDLGLLPGAQFSYATRINDHGQVIGGATVANGRVSAFFWTAANGMVNIGTLGGKLTIANDINQAGQVVGSSTDSNGNARAFFWAGGALTNLGTLGGKTSSANAISGSGQIVGTADTANGERHAFVWTQGTGMVDLNNRMQSAPAGLVLTGALAISDRGEMVATSNAGLMLIGGNSSAPVVGPIVASVRATVGAAVDFKAAFTDVDASDSHSATWSWGDGSLAQAATVTESAGTGNATRTHVFSKAGVYPVSLKVTDTTGQVAQVSTEIVVTKK</sequence>
<dbReference type="InterPro" id="IPR014262">
    <property type="entry name" value="HAF_rpt"/>
</dbReference>
<dbReference type="SMART" id="SM00089">
    <property type="entry name" value="PKD"/>
    <property type="match status" value="1"/>
</dbReference>
<keyword evidence="4" id="KW-1185">Reference proteome</keyword>
<evidence type="ECO:0000259" key="2">
    <source>
        <dbReference type="PROSITE" id="PS50093"/>
    </source>
</evidence>
<dbReference type="InterPro" id="IPR000601">
    <property type="entry name" value="PKD_dom"/>
</dbReference>
<dbReference type="SUPFAM" id="SSF49299">
    <property type="entry name" value="PKD domain"/>
    <property type="match status" value="1"/>
</dbReference>
<organism evidence="3 4">
    <name type="scientific">Paraburkholderia ginsengisoli</name>
    <dbReference type="NCBI Taxonomy" id="311231"/>
    <lineage>
        <taxon>Bacteria</taxon>
        <taxon>Pseudomonadati</taxon>
        <taxon>Pseudomonadota</taxon>
        <taxon>Betaproteobacteria</taxon>
        <taxon>Burkholderiales</taxon>
        <taxon>Burkholderiaceae</taxon>
        <taxon>Paraburkholderia</taxon>
    </lineage>
</organism>
<protein>
    <recommendedName>
        <fullName evidence="2">PKD domain-containing protein</fullName>
    </recommendedName>
</protein>
<dbReference type="NCBIfam" id="TIGR02913">
    <property type="entry name" value="HAF_rpt"/>
    <property type="match status" value="7"/>
</dbReference>
<dbReference type="InterPro" id="IPR013783">
    <property type="entry name" value="Ig-like_fold"/>
</dbReference>
<name>A0A7T4N5Z5_9BURK</name>
<feature type="domain" description="PKD" evidence="2">
    <location>
        <begin position="645"/>
        <end position="736"/>
    </location>
</feature>
<evidence type="ECO:0000313" key="3">
    <source>
        <dbReference type="EMBL" id="QQC65874.1"/>
    </source>
</evidence>
<gene>
    <name evidence="3" type="ORF">I6I06_24055</name>
</gene>
<dbReference type="AlphaFoldDB" id="A0A7T4N5Z5"/>
<evidence type="ECO:0000313" key="4">
    <source>
        <dbReference type="Proteomes" id="UP000595610"/>
    </source>
</evidence>
<reference evidence="3 4" key="1">
    <citation type="submission" date="2020-12" db="EMBL/GenBank/DDBJ databases">
        <title>FDA dAtabase for Regulatory Grade micrObial Sequences (FDA-ARGOS): Supporting development and validation of Infectious Disease Dx tests.</title>
        <authorList>
            <person name="Nelson B."/>
            <person name="Plummer A."/>
            <person name="Tallon L."/>
            <person name="Sadzewicz L."/>
            <person name="Zhao X."/>
            <person name="Boylan J."/>
            <person name="Ott S."/>
            <person name="Bowen H."/>
            <person name="Vavikolanu K."/>
            <person name="Mehta A."/>
            <person name="Aluvathingal J."/>
            <person name="Nadendla S."/>
            <person name="Myers T."/>
            <person name="Yan Y."/>
            <person name="Sichtig H."/>
        </authorList>
    </citation>
    <scope>NUCLEOTIDE SEQUENCE [LARGE SCALE GENOMIC DNA]</scope>
    <source>
        <strain evidence="3 4">FDAARGOS_1049</strain>
    </source>
</reference>
<feature type="region of interest" description="Disordered" evidence="1">
    <location>
        <begin position="45"/>
        <end position="101"/>
    </location>
</feature>
<dbReference type="Gene3D" id="2.60.40.10">
    <property type="entry name" value="Immunoglobulins"/>
    <property type="match status" value="1"/>
</dbReference>
<dbReference type="EMBL" id="CP066076">
    <property type="protein sequence ID" value="QQC65874.1"/>
    <property type="molecule type" value="Genomic_DNA"/>
</dbReference>
<dbReference type="RefSeq" id="WP_198488118.1">
    <property type="nucleotide sequence ID" value="NZ_CP066076.1"/>
</dbReference>
<dbReference type="Proteomes" id="UP000595610">
    <property type="component" value="Chromosome 2"/>
</dbReference>
<dbReference type="InterPro" id="IPR035986">
    <property type="entry name" value="PKD_dom_sf"/>
</dbReference>
<proteinExistence type="predicted"/>
<dbReference type="CDD" id="cd00146">
    <property type="entry name" value="PKD"/>
    <property type="match status" value="1"/>
</dbReference>
<dbReference type="PROSITE" id="PS50093">
    <property type="entry name" value="PKD"/>
    <property type="match status" value="1"/>
</dbReference>